<protein>
    <submittedName>
        <fullName evidence="2">Uncharacterized protein</fullName>
    </submittedName>
</protein>
<feature type="region of interest" description="Disordered" evidence="1">
    <location>
        <begin position="60"/>
        <end position="100"/>
    </location>
</feature>
<evidence type="ECO:0000256" key="1">
    <source>
        <dbReference type="SAM" id="MobiDB-lite"/>
    </source>
</evidence>
<dbReference type="EMBL" id="KX349327">
    <property type="protein sequence ID" value="AOO19362.1"/>
    <property type="molecule type" value="Genomic_DNA"/>
</dbReference>
<accession>A0A1D7T0U5</accession>
<sequence length="833" mass="86267">MAKIQPYKLVNPGVSSVTTPAVSAARVQTLALNRLGTTVSSLSSVVSDLGKISTLTIKSKEENEKAERRSERREKDSSSETKQESAALKKEGSDKKSELGQKVKKGTKGIFGWIEKFLGPIGDLLLKLATFALGTQLLSYLSDPKNVEKIKTFLDKSLFVFNKLKDFATSVYNTFTAGLDWIFGKESTIGERLEAFGKIALAIGGIAGILAAAGGVRDLLNAGDDILPDDVPDKPRKPPKPTATNPSGADPNTKGPRGRVPVGDVAEQFGEAASKQYKKILSEYGDDAARAYANALSNSGGDASKALKAFNRLKLQKLPKPKPGMFSRFATGLGDAFGAAKNRIVKGLQGLPDWAGKQYDNLGKAAKAGWENTVKASQFITEKGKKWSNAAGDAFKGGLDKLGTGARNFFLEKVLTPLKPIIDPIANKAAKIGQGMFDMLMKIPGAEKATEVLKKKGINGFGDIATAGSKLGKRAAATIAVVGGIVNLAFAYDRAASGDSIGALIEGTSGILDIAGLATAGAGSVASMLLDGYMFVRDFVPQLQQGEEGVVDAIGARGLKTDIDKVLSKLPKIGEIINTLMGKTKETDGEEDSEQPMFLGGVVKGIGNAVKSVGKAVSGVMQSPVGQVLGTAASFIPGAAPIMAGINTLATGNPMSMLGMIPGVSGIMGQVGNFMNGPIGNIASNVLSGNFGGALSTGLGMLNPSIGQFAGSILRGGLNPMNMIQGAASHFGLGGIYNAVTGMMGGDMTSAMAEIAGHIGVDPKVIGGVQNVTSKALSEGGMSAEYAMNQALDFIPIPVILEKLVPIPTAVPINTGGGEVVKATPSSITTRSQ</sequence>
<proteinExistence type="predicted"/>
<evidence type="ECO:0000313" key="2">
    <source>
        <dbReference type="EMBL" id="AOO19362.1"/>
    </source>
</evidence>
<evidence type="ECO:0000313" key="3">
    <source>
        <dbReference type="Proteomes" id="UP000224393"/>
    </source>
</evidence>
<reference evidence="2 3" key="1">
    <citation type="journal article" date="2016" name="Environ. Microbiol.">
        <title>Genomic diversification of marine cyanophages into stable ecotypes.</title>
        <authorList>
            <person name="Marston M.F."/>
            <person name="Martiny J.B."/>
        </authorList>
    </citation>
    <scope>NUCLEOTIDE SEQUENCE [LARGE SCALE GENOMIC DNA]</scope>
    <source>
        <strain evidence="2">WH_07_0310</strain>
    </source>
</reference>
<organism evidence="2 3">
    <name type="scientific">Cyanophage S-RIM12_WH_07_0310</name>
    <dbReference type="NCBI Taxonomy" id="2928624"/>
    <lineage>
        <taxon>Viruses</taxon>
        <taxon>Duplodnaviria</taxon>
        <taxon>Heunggongvirae</taxon>
        <taxon>Uroviricota</taxon>
        <taxon>Caudoviricetes</taxon>
        <taxon>Pantevenvirales</taxon>
        <taxon>Kyanoviridae</taxon>
        <taxon>Brizovirus</taxon>
        <taxon>Brizovirus rhodeisland06</taxon>
    </lineage>
</organism>
<dbReference type="Proteomes" id="UP000224393">
    <property type="component" value="Segment"/>
</dbReference>
<name>A0A1D7T0U5_9CAUD</name>
<feature type="region of interest" description="Disordered" evidence="1">
    <location>
        <begin position="227"/>
        <end position="262"/>
    </location>
</feature>
<gene>
    <name evidence="2" type="ORF">WH070310_012</name>
</gene>